<evidence type="ECO:0000259" key="5">
    <source>
        <dbReference type="Pfam" id="PF22780"/>
    </source>
</evidence>
<dbReference type="InterPro" id="IPR055178">
    <property type="entry name" value="RsdA/BaiN/AoA(So)-like_dom"/>
</dbReference>
<evidence type="ECO:0000313" key="6">
    <source>
        <dbReference type="EMBL" id="HIY26244.1"/>
    </source>
</evidence>
<evidence type="ECO:0000256" key="3">
    <source>
        <dbReference type="ARBA" id="ARBA00022827"/>
    </source>
</evidence>
<dbReference type="AlphaFoldDB" id="A0A9D2C0G6"/>
<dbReference type="InterPro" id="IPR036188">
    <property type="entry name" value="FAD/NAD-bd_sf"/>
</dbReference>
<gene>
    <name evidence="6" type="ORF">H9838_03615</name>
</gene>
<organism evidence="6 7">
    <name type="scientific">Candidatus Acutalibacter pullistercoris</name>
    <dbReference type="NCBI Taxonomy" id="2838418"/>
    <lineage>
        <taxon>Bacteria</taxon>
        <taxon>Bacillati</taxon>
        <taxon>Bacillota</taxon>
        <taxon>Clostridia</taxon>
        <taxon>Eubacteriales</taxon>
        <taxon>Acutalibacteraceae</taxon>
        <taxon>Acutalibacter</taxon>
    </lineage>
</organism>
<dbReference type="InterPro" id="IPR023166">
    <property type="entry name" value="BaiN-like_dom_sf"/>
</dbReference>
<comment type="cofactor">
    <cofactor evidence="1">
        <name>FAD</name>
        <dbReference type="ChEBI" id="CHEBI:57692"/>
    </cofactor>
</comment>
<name>A0A9D2C0G6_9FIRM</name>
<dbReference type="EMBL" id="DXDU01000058">
    <property type="protein sequence ID" value="HIY26244.1"/>
    <property type="molecule type" value="Genomic_DNA"/>
</dbReference>
<keyword evidence="2" id="KW-0285">Flavoprotein</keyword>
<comment type="caution">
    <text evidence="6">The sequence shown here is derived from an EMBL/GenBank/DDBJ whole genome shotgun (WGS) entry which is preliminary data.</text>
</comment>
<evidence type="ECO:0000256" key="1">
    <source>
        <dbReference type="ARBA" id="ARBA00001974"/>
    </source>
</evidence>
<dbReference type="Pfam" id="PF03486">
    <property type="entry name" value="HI0933_like"/>
    <property type="match status" value="1"/>
</dbReference>
<dbReference type="Gene3D" id="1.10.8.260">
    <property type="entry name" value="HI0933 insert domain-like"/>
    <property type="match status" value="1"/>
</dbReference>
<dbReference type="PANTHER" id="PTHR42887:SF2">
    <property type="entry name" value="OS12G0638800 PROTEIN"/>
    <property type="match status" value="1"/>
</dbReference>
<evidence type="ECO:0000313" key="7">
    <source>
        <dbReference type="Proteomes" id="UP000823915"/>
    </source>
</evidence>
<dbReference type="Pfam" id="PF22780">
    <property type="entry name" value="HI0933_like_1st"/>
    <property type="match status" value="1"/>
</dbReference>
<dbReference type="PANTHER" id="PTHR42887">
    <property type="entry name" value="OS12G0638800 PROTEIN"/>
    <property type="match status" value="1"/>
</dbReference>
<reference evidence="6" key="2">
    <citation type="submission" date="2021-04" db="EMBL/GenBank/DDBJ databases">
        <authorList>
            <person name="Gilroy R."/>
        </authorList>
    </citation>
    <scope>NUCLEOTIDE SEQUENCE</scope>
    <source>
        <strain evidence="6">1282</strain>
    </source>
</reference>
<feature type="domain" description="RsdA/BaiN/AoA(So)-like Rossmann fold-like" evidence="4">
    <location>
        <begin position="5"/>
        <end position="401"/>
    </location>
</feature>
<evidence type="ECO:0000259" key="4">
    <source>
        <dbReference type="Pfam" id="PF03486"/>
    </source>
</evidence>
<dbReference type="Gene3D" id="2.40.30.10">
    <property type="entry name" value="Translation factors"/>
    <property type="match status" value="1"/>
</dbReference>
<dbReference type="SUPFAM" id="SSF160996">
    <property type="entry name" value="HI0933 insert domain-like"/>
    <property type="match status" value="1"/>
</dbReference>
<sequence>MERWEIVLVGAGAAGLMAAWRAARELGTGKVLLLEGNGKPGKKLLATGNGRCNLTNLGAEPCRYHGDRDLAAPLLAQYPPARVLEAFRAMGLVCREDGEGRVYPYNFQAAAVLQALWTACQEAGVQARWDSPVTGVRREKGGFLLETAGGEKLLARQCLLCAGGKASPKHSKGEGYSLAEGLGHRVTALRPSLAPLKSPAKCLRSLKGMRARAKAGLYRRGRLVWEESGEVQFGDGALSGICVFDLSARLEGPGPWEVRLDLAEDWEEAQVLGYLKDLRRQHPHRRAGDLLAGFLNLRVGWELVKLSGLAGDLPLAQIGDRQLEAAARLIKSWAFPVTGPGPWESAQVTRGGVPLGEVDLETMESRRCPGLYLTGELLNVDGDCGGFNLHWAWATGLAAGAAAARRAKEGPSC</sequence>
<proteinExistence type="predicted"/>
<dbReference type="NCBIfam" id="TIGR00275">
    <property type="entry name" value="aminoacetone oxidase family FAD-binding enzyme"/>
    <property type="match status" value="1"/>
</dbReference>
<keyword evidence="3" id="KW-0274">FAD</keyword>
<reference evidence="6" key="1">
    <citation type="journal article" date="2021" name="PeerJ">
        <title>Extensive microbial diversity within the chicken gut microbiome revealed by metagenomics and culture.</title>
        <authorList>
            <person name="Gilroy R."/>
            <person name="Ravi A."/>
            <person name="Getino M."/>
            <person name="Pursley I."/>
            <person name="Horton D.L."/>
            <person name="Alikhan N.F."/>
            <person name="Baker D."/>
            <person name="Gharbi K."/>
            <person name="Hall N."/>
            <person name="Watson M."/>
            <person name="Adriaenssens E.M."/>
            <person name="Foster-Nyarko E."/>
            <person name="Jarju S."/>
            <person name="Secka A."/>
            <person name="Antonio M."/>
            <person name="Oren A."/>
            <person name="Chaudhuri R.R."/>
            <person name="La Ragione R."/>
            <person name="Hildebrand F."/>
            <person name="Pallen M.J."/>
        </authorList>
    </citation>
    <scope>NUCLEOTIDE SEQUENCE</scope>
    <source>
        <strain evidence="6">1282</strain>
    </source>
</reference>
<accession>A0A9D2C0G6</accession>
<evidence type="ECO:0000256" key="2">
    <source>
        <dbReference type="ARBA" id="ARBA00022630"/>
    </source>
</evidence>
<dbReference type="Gene3D" id="3.50.50.60">
    <property type="entry name" value="FAD/NAD(P)-binding domain"/>
    <property type="match status" value="1"/>
</dbReference>
<dbReference type="Proteomes" id="UP000823915">
    <property type="component" value="Unassembled WGS sequence"/>
</dbReference>
<protein>
    <submittedName>
        <fullName evidence="6">Aminoacetone oxidase family FAD-binding enzyme</fullName>
    </submittedName>
</protein>
<dbReference type="InterPro" id="IPR057661">
    <property type="entry name" value="RsdA/BaiN/AoA(So)_Rossmann"/>
</dbReference>
<feature type="domain" description="RsdA/BaiN/AoA(So)-like insert" evidence="5">
    <location>
        <begin position="190"/>
        <end position="348"/>
    </location>
</feature>
<dbReference type="PRINTS" id="PR00368">
    <property type="entry name" value="FADPNR"/>
</dbReference>
<dbReference type="InterPro" id="IPR004792">
    <property type="entry name" value="BaiN-like"/>
</dbReference>
<dbReference type="SUPFAM" id="SSF51905">
    <property type="entry name" value="FAD/NAD(P)-binding domain"/>
    <property type="match status" value="1"/>
</dbReference>